<accession>A0ABT5KY44</accession>
<dbReference type="EMBL" id="JAQQXS010000027">
    <property type="protein sequence ID" value="MDC8787283.1"/>
    <property type="molecule type" value="Genomic_DNA"/>
</dbReference>
<dbReference type="InterPro" id="IPR011990">
    <property type="entry name" value="TPR-like_helical_dom_sf"/>
</dbReference>
<keyword evidence="2" id="KW-1185">Reference proteome</keyword>
<name>A0ABT5KY44_9BURK</name>
<gene>
    <name evidence="1" type="ORF">PRZ01_19030</name>
</gene>
<evidence type="ECO:0008006" key="3">
    <source>
        <dbReference type="Google" id="ProtNLM"/>
    </source>
</evidence>
<organism evidence="1 2">
    <name type="scientific">Roseateles koreensis</name>
    <dbReference type="NCBI Taxonomy" id="2987526"/>
    <lineage>
        <taxon>Bacteria</taxon>
        <taxon>Pseudomonadati</taxon>
        <taxon>Pseudomonadota</taxon>
        <taxon>Betaproteobacteria</taxon>
        <taxon>Burkholderiales</taxon>
        <taxon>Sphaerotilaceae</taxon>
        <taxon>Roseateles</taxon>
    </lineage>
</organism>
<dbReference type="RefSeq" id="WP_273598423.1">
    <property type="nucleotide sequence ID" value="NZ_JAQQXS010000027.1"/>
</dbReference>
<evidence type="ECO:0000313" key="1">
    <source>
        <dbReference type="EMBL" id="MDC8787283.1"/>
    </source>
</evidence>
<dbReference type="SUPFAM" id="SSF48452">
    <property type="entry name" value="TPR-like"/>
    <property type="match status" value="1"/>
</dbReference>
<reference evidence="1 2" key="1">
    <citation type="submission" date="2022-10" db="EMBL/GenBank/DDBJ databases">
        <title>paucibacter sp. hw8 Genome sequencing.</title>
        <authorList>
            <person name="Park S."/>
        </authorList>
    </citation>
    <scope>NUCLEOTIDE SEQUENCE [LARGE SCALE GENOMIC DNA]</scope>
    <source>
        <strain evidence="2">hw8</strain>
    </source>
</reference>
<comment type="caution">
    <text evidence="1">The sequence shown here is derived from an EMBL/GenBank/DDBJ whole genome shotgun (WGS) entry which is preliminary data.</text>
</comment>
<evidence type="ECO:0000313" key="2">
    <source>
        <dbReference type="Proteomes" id="UP001219862"/>
    </source>
</evidence>
<sequence>MQAMTQAKSQAPMPVAAQAIQNEPLPNGLSVEAALLLAQARNMAFSEAAQGRIGSGLMVLQEALEFEPMSHDLLSDMAALLLSAGQMEHAQTAAERALAVQPDHGASLYTLAFALSGQGHVLRARETLQQLLSGAALESLQREAPDLLPVARNELGRINALLVDVGIGRAA</sequence>
<proteinExistence type="predicted"/>
<protein>
    <recommendedName>
        <fullName evidence="3">Tetratricopeptide repeat-containing protein</fullName>
    </recommendedName>
</protein>
<dbReference type="Gene3D" id="1.25.40.10">
    <property type="entry name" value="Tetratricopeptide repeat domain"/>
    <property type="match status" value="1"/>
</dbReference>
<dbReference type="Proteomes" id="UP001219862">
    <property type="component" value="Unassembled WGS sequence"/>
</dbReference>